<evidence type="ECO:0000259" key="2">
    <source>
        <dbReference type="PROSITE" id="PS51670"/>
    </source>
</evidence>
<dbReference type="InterPro" id="IPR013871">
    <property type="entry name" value="Cysteine_rich_secretory"/>
</dbReference>
<dbReference type="InterPro" id="IPR042076">
    <property type="entry name" value="Crisp-like_dom"/>
</dbReference>
<comment type="caution">
    <text evidence="1">Lacks conserved residue(s) required for the propagation of feature annotation.</text>
</comment>
<evidence type="ECO:0000256" key="1">
    <source>
        <dbReference type="PROSITE-ProRule" id="PRU01005"/>
    </source>
</evidence>
<dbReference type="Pfam" id="PF08562">
    <property type="entry name" value="Crisp"/>
    <property type="match status" value="1"/>
</dbReference>
<dbReference type="InterPro" id="IPR003582">
    <property type="entry name" value="ShKT_dom"/>
</dbReference>
<protein>
    <submittedName>
        <fullName evidence="3">Cysteine-rich secretory protein 1</fullName>
    </submittedName>
</protein>
<sequence>MGVIVRVRLKVRVGEGLEWVCGRVWWEGGNDPGRLARPYTEGGPCSLCPGACRSLCPRRRCPLCTNSCTYSDLWVNCGTLDQQWHEWLCNTKTTQGVERFKNCRATCQCVNEIT</sequence>
<comment type="caution">
    <text evidence="3">The sequence shown here is derived from an EMBL/GenBank/DDBJ whole genome shotgun (WGS) entry which is preliminary data.</text>
</comment>
<proteinExistence type="predicted"/>
<dbReference type="PROSITE" id="PS51670">
    <property type="entry name" value="SHKT"/>
    <property type="match status" value="1"/>
</dbReference>
<accession>A0A5B7KPJ0</accession>
<dbReference type="SUPFAM" id="SSF57546">
    <property type="entry name" value="Crisp domain-like"/>
    <property type="match status" value="1"/>
</dbReference>
<evidence type="ECO:0000313" key="3">
    <source>
        <dbReference type="EMBL" id="MPD06775.1"/>
    </source>
</evidence>
<keyword evidence="4" id="KW-1185">Reference proteome</keyword>
<dbReference type="AlphaFoldDB" id="A0A5B7KPJ0"/>
<name>A0A5B7KPJ0_PORTR</name>
<feature type="domain" description="ShKT" evidence="2">
    <location>
        <begin position="68"/>
        <end position="109"/>
    </location>
</feature>
<gene>
    <name evidence="3" type="primary">Crisp1_1</name>
    <name evidence="3" type="ORF">E2C01_102603</name>
</gene>
<dbReference type="Gene3D" id="1.10.10.740">
    <property type="entry name" value="Crisp domain"/>
    <property type="match status" value="1"/>
</dbReference>
<reference evidence="3 4" key="1">
    <citation type="submission" date="2019-05" db="EMBL/GenBank/DDBJ databases">
        <title>Another draft genome of Portunus trituberculatus and its Hox gene families provides insights of decapod evolution.</title>
        <authorList>
            <person name="Jeong J.-H."/>
            <person name="Song I."/>
            <person name="Kim S."/>
            <person name="Choi T."/>
            <person name="Kim D."/>
            <person name="Ryu S."/>
            <person name="Kim W."/>
        </authorList>
    </citation>
    <scope>NUCLEOTIDE SEQUENCE [LARGE SCALE GENOMIC DNA]</scope>
    <source>
        <tissue evidence="3">Muscle</tissue>
    </source>
</reference>
<dbReference type="EMBL" id="VSRR010152947">
    <property type="protein sequence ID" value="MPD06775.1"/>
    <property type="molecule type" value="Genomic_DNA"/>
</dbReference>
<dbReference type="OrthoDB" id="337038at2759"/>
<organism evidence="3 4">
    <name type="scientific">Portunus trituberculatus</name>
    <name type="common">Swimming crab</name>
    <name type="synonym">Neptunus trituberculatus</name>
    <dbReference type="NCBI Taxonomy" id="210409"/>
    <lineage>
        <taxon>Eukaryota</taxon>
        <taxon>Metazoa</taxon>
        <taxon>Ecdysozoa</taxon>
        <taxon>Arthropoda</taxon>
        <taxon>Crustacea</taxon>
        <taxon>Multicrustacea</taxon>
        <taxon>Malacostraca</taxon>
        <taxon>Eumalacostraca</taxon>
        <taxon>Eucarida</taxon>
        <taxon>Decapoda</taxon>
        <taxon>Pleocyemata</taxon>
        <taxon>Brachyura</taxon>
        <taxon>Eubrachyura</taxon>
        <taxon>Portunoidea</taxon>
        <taxon>Portunidae</taxon>
        <taxon>Portuninae</taxon>
        <taxon>Portunus</taxon>
    </lineage>
</organism>
<evidence type="ECO:0000313" key="4">
    <source>
        <dbReference type="Proteomes" id="UP000324222"/>
    </source>
</evidence>
<dbReference type="Proteomes" id="UP000324222">
    <property type="component" value="Unassembled WGS sequence"/>
</dbReference>